<evidence type="ECO:0000259" key="6">
    <source>
        <dbReference type="Pfam" id="PF17188"/>
    </source>
</evidence>
<evidence type="ECO:0000256" key="1">
    <source>
        <dbReference type="ARBA" id="ARBA00004418"/>
    </source>
</evidence>
<dbReference type="PANTHER" id="PTHR38782">
    <property type="match status" value="1"/>
</dbReference>
<dbReference type="InterPro" id="IPR005588">
    <property type="entry name" value="MucB_RseB"/>
</dbReference>
<dbReference type="Pfam" id="PF03888">
    <property type="entry name" value="MucB_RseB"/>
    <property type="match status" value="1"/>
</dbReference>
<feature type="domain" description="MucB/RseB C-terminal" evidence="6">
    <location>
        <begin position="135"/>
        <end position="228"/>
    </location>
</feature>
<dbReference type="Gene3D" id="2.50.20.10">
    <property type="entry name" value="Lipoprotein localisation LolA/LolB/LppX"/>
    <property type="match status" value="1"/>
</dbReference>
<evidence type="ECO:0008006" key="8">
    <source>
        <dbReference type="Google" id="ProtNLM"/>
    </source>
</evidence>
<comment type="similarity">
    <text evidence="2">Belongs to the RseB family.</text>
</comment>
<proteinExistence type="inferred from homology"/>
<feature type="non-terminal residue" evidence="7">
    <location>
        <position position="1"/>
    </location>
</feature>
<dbReference type="InterPro" id="IPR038484">
    <property type="entry name" value="MucB/RseB_C_sf"/>
</dbReference>
<evidence type="ECO:0000313" key="7">
    <source>
        <dbReference type="EMBL" id="VAW61653.1"/>
    </source>
</evidence>
<dbReference type="AlphaFoldDB" id="A0A3B0XB90"/>
<gene>
    <name evidence="7" type="ORF">MNBD_GAMMA08-1348</name>
</gene>
<accession>A0A3B0XB90</accession>
<comment type="subcellular location">
    <subcellularLocation>
        <location evidence="1">Periplasm</location>
    </subcellularLocation>
</comment>
<dbReference type="Gene3D" id="3.30.200.100">
    <property type="entry name" value="MucB/RseB, C-terminal domain"/>
    <property type="match status" value="1"/>
</dbReference>
<dbReference type="CDD" id="cd16327">
    <property type="entry name" value="RseB"/>
    <property type="match status" value="1"/>
</dbReference>
<evidence type="ECO:0000259" key="5">
    <source>
        <dbReference type="Pfam" id="PF03888"/>
    </source>
</evidence>
<organism evidence="7">
    <name type="scientific">hydrothermal vent metagenome</name>
    <dbReference type="NCBI Taxonomy" id="652676"/>
    <lineage>
        <taxon>unclassified sequences</taxon>
        <taxon>metagenomes</taxon>
        <taxon>ecological metagenomes</taxon>
    </lineage>
</organism>
<sequence>NDKVTTIFPGKRLVTISDSVNKRPLHAILPENYQKLMKYYAMKLAGEDRIANKVTQIIQMVPRDKHRYGYTFWLDKQSGMLLKCDLINENNQVLEQLMYSDIELLSQAPQRDIDQRLLATYKQVNLQDKSETVSKIWRASQLPTGFSLSRSVYIPPQHNHAKTFHMVFSDGMASVSVFIEGRDKMKKPVLGQSSMGKVNAYSAYVNDTYITAIGEVPVSTVRMIALSMQPAQ</sequence>
<dbReference type="GO" id="GO:0030288">
    <property type="term" value="C:outer membrane-bounded periplasmic space"/>
    <property type="evidence" value="ECO:0007669"/>
    <property type="project" value="TreeGrafter"/>
</dbReference>
<keyword evidence="4" id="KW-0574">Periplasm</keyword>
<evidence type="ECO:0000256" key="3">
    <source>
        <dbReference type="ARBA" id="ARBA00022729"/>
    </source>
</evidence>
<evidence type="ECO:0000256" key="4">
    <source>
        <dbReference type="ARBA" id="ARBA00022764"/>
    </source>
</evidence>
<dbReference type="InterPro" id="IPR033434">
    <property type="entry name" value="MucB/RseB_N"/>
</dbReference>
<dbReference type="EMBL" id="UOFH01000191">
    <property type="protein sequence ID" value="VAW61653.1"/>
    <property type="molecule type" value="Genomic_DNA"/>
</dbReference>
<dbReference type="PANTHER" id="PTHR38782:SF1">
    <property type="entry name" value="SIGMA-E FACTOR REGULATORY PROTEIN RSEB"/>
    <property type="match status" value="1"/>
</dbReference>
<dbReference type="InterPro" id="IPR033436">
    <property type="entry name" value="MucB/RseB_C"/>
</dbReference>
<dbReference type="GO" id="GO:0032885">
    <property type="term" value="P:regulation of polysaccharide biosynthetic process"/>
    <property type="evidence" value="ECO:0007669"/>
    <property type="project" value="TreeGrafter"/>
</dbReference>
<keyword evidence="3" id="KW-0732">Signal</keyword>
<name>A0A3B0XB90_9ZZZZ</name>
<feature type="domain" description="MucB/RseB N-terminal" evidence="5">
    <location>
        <begin position="1"/>
        <end position="116"/>
    </location>
</feature>
<dbReference type="GO" id="GO:0045152">
    <property type="term" value="F:antisigma factor binding"/>
    <property type="evidence" value="ECO:0007669"/>
    <property type="project" value="TreeGrafter"/>
</dbReference>
<dbReference type="Pfam" id="PF17188">
    <property type="entry name" value="MucB_RseB_C"/>
    <property type="match status" value="1"/>
</dbReference>
<evidence type="ECO:0000256" key="2">
    <source>
        <dbReference type="ARBA" id="ARBA00008150"/>
    </source>
</evidence>
<protein>
    <recommendedName>
        <fullName evidence="8">Sigma factor RpoE negative regulatory protein RseB</fullName>
    </recommendedName>
</protein>
<reference evidence="7" key="1">
    <citation type="submission" date="2018-06" db="EMBL/GenBank/DDBJ databases">
        <authorList>
            <person name="Zhirakovskaya E."/>
        </authorList>
    </citation>
    <scope>NUCLEOTIDE SEQUENCE</scope>
</reference>